<evidence type="ECO:0000256" key="3">
    <source>
        <dbReference type="ARBA" id="ARBA00022777"/>
    </source>
</evidence>
<keyword evidence="1" id="KW-0808">Transferase</keyword>
<evidence type="ECO:0000259" key="8">
    <source>
        <dbReference type="PROSITE" id="PS50011"/>
    </source>
</evidence>
<dbReference type="GO" id="GO:0005524">
    <property type="term" value="F:ATP binding"/>
    <property type="evidence" value="ECO:0007669"/>
    <property type="project" value="UniProtKB-UniRule"/>
</dbReference>
<dbReference type="PANTHER" id="PTHR44329:SF214">
    <property type="entry name" value="PROTEIN KINASE DOMAIN-CONTAINING PROTEIN"/>
    <property type="match status" value="1"/>
</dbReference>
<dbReference type="PROSITE" id="PS00107">
    <property type="entry name" value="PROTEIN_KINASE_ATP"/>
    <property type="match status" value="1"/>
</dbReference>
<dbReference type="SUPFAM" id="SSF56112">
    <property type="entry name" value="Protein kinase-like (PK-like)"/>
    <property type="match status" value="1"/>
</dbReference>
<evidence type="ECO:0000256" key="2">
    <source>
        <dbReference type="ARBA" id="ARBA00022741"/>
    </source>
</evidence>
<evidence type="ECO:0000256" key="6">
    <source>
        <dbReference type="SAM" id="MobiDB-lite"/>
    </source>
</evidence>
<evidence type="ECO:0000313" key="9">
    <source>
        <dbReference type="EMBL" id="KXZ47128.1"/>
    </source>
</evidence>
<evidence type="ECO:0000256" key="1">
    <source>
        <dbReference type="ARBA" id="ARBA00022679"/>
    </source>
</evidence>
<evidence type="ECO:0000256" key="5">
    <source>
        <dbReference type="PROSITE-ProRule" id="PRU10141"/>
    </source>
</evidence>
<dbReference type="InterPro" id="IPR011009">
    <property type="entry name" value="Kinase-like_dom_sf"/>
</dbReference>
<evidence type="ECO:0000256" key="7">
    <source>
        <dbReference type="SAM" id="SignalP"/>
    </source>
</evidence>
<feature type="domain" description="Protein kinase" evidence="8">
    <location>
        <begin position="668"/>
        <end position="992"/>
    </location>
</feature>
<keyword evidence="2 5" id="KW-0547">Nucleotide-binding</keyword>
<evidence type="ECO:0000313" key="10">
    <source>
        <dbReference type="Proteomes" id="UP000075714"/>
    </source>
</evidence>
<comment type="caution">
    <text evidence="9">The sequence shown here is derived from an EMBL/GenBank/DDBJ whole genome shotgun (WGS) entry which is preliminary data.</text>
</comment>
<dbReference type="Pfam" id="PF00069">
    <property type="entry name" value="Pkinase"/>
    <property type="match status" value="1"/>
</dbReference>
<organism evidence="9 10">
    <name type="scientific">Gonium pectorale</name>
    <name type="common">Green alga</name>
    <dbReference type="NCBI Taxonomy" id="33097"/>
    <lineage>
        <taxon>Eukaryota</taxon>
        <taxon>Viridiplantae</taxon>
        <taxon>Chlorophyta</taxon>
        <taxon>core chlorophytes</taxon>
        <taxon>Chlorophyceae</taxon>
        <taxon>CS clade</taxon>
        <taxon>Chlamydomonadales</taxon>
        <taxon>Volvocaceae</taxon>
        <taxon>Gonium</taxon>
    </lineage>
</organism>
<keyword evidence="10" id="KW-1185">Reference proteome</keyword>
<accession>A0A150GBC3</accession>
<feature type="binding site" evidence="5">
    <location>
        <position position="695"/>
    </location>
    <ligand>
        <name>ATP</name>
        <dbReference type="ChEBI" id="CHEBI:30616"/>
    </ligand>
</feature>
<feature type="signal peptide" evidence="7">
    <location>
        <begin position="1"/>
        <end position="20"/>
    </location>
</feature>
<gene>
    <name evidence="9" type="ORF">GPECTOR_38g366</name>
</gene>
<keyword evidence="7" id="KW-0732">Signal</keyword>
<proteinExistence type="predicted"/>
<dbReference type="EMBL" id="LSYV01000039">
    <property type="protein sequence ID" value="KXZ47128.1"/>
    <property type="molecule type" value="Genomic_DNA"/>
</dbReference>
<dbReference type="InterPro" id="IPR017441">
    <property type="entry name" value="Protein_kinase_ATP_BS"/>
</dbReference>
<feature type="region of interest" description="Disordered" evidence="6">
    <location>
        <begin position="402"/>
        <end position="435"/>
    </location>
</feature>
<feature type="chain" id="PRO_5007561944" description="Protein kinase domain-containing protein" evidence="7">
    <location>
        <begin position="21"/>
        <end position="995"/>
    </location>
</feature>
<dbReference type="InterPro" id="IPR051681">
    <property type="entry name" value="Ser/Thr_Kinases-Pseudokinases"/>
</dbReference>
<sequence length="995" mass="103762">MWALFLTGLAPSSLISVPAGATLELRNVTLVLSRIDLTSLFTGLCRDTGAWPHSPGVTMDDGTIAIRELDTTAPGPNGLALGGGVVRWRNVLITCIDTITVNAPPRPGLWRPYPCAARPVGDSGGGGAEELRRASAELLGATQGAVLLSLTSNISLATGFGYWSVITRGSAGRLVLRGSPGAVTTLDLAGREDAWVWAPQPSSLDPIYARLYDMTLVNLPHSTHPSGPADLMALSGLSFSVRPPPGAGGAGVSTGPRLRLTRCTLVLPDEEVAFLRGRAEAASEAGAAMAWAGSPVAGIPPSLASVNASSFFNLSMRVLLLNCTLLSASAYAALPGAVLLLPQSRVWPPLLLHGNRTRALAQGPSGLAVAPGLEAALASQERMCGQAPGGAAVTLVARRRDDTVSPVGQDPEGGITVGEKEAAGPGAGLGSPGSPSAGDVCTVSGYAPELVGGRTFTDLKVVAGRCVLGRPLRLRNLVLYNLAPGGSGPPLEGGDAAWANSSLPLWYFDLARSASPGDPAPLLLLDNVTLVVPEPEWRALAAAPLYLDPDSGVLVLASARHYGWYGTHVTVTYTLPPDAPAGASLVPYPELRLPYQELADADTWAQLDFTKLPVYFCELRDRLKRGADEDGDSEAAAVVEGDPLAEKSGLQAAIRALQAELGGNSSDMEVFSVLGSGAFGVVYTGRWRSLPVAVKTMVVTDVEGGKEGMRRQQAVLEAAISLSMAHENLVATYTYMLKPLVQQPSDTSCAGGQGVGPGQQMPPGAVADGGADAYKLYIVQELCNGGSLQQALYHGMAGSVRNGGSSRLLALRLALDVARGVAHVHACHIVHGDLKPDNVLLMVSPEGGGETGNDGSAFPALTAKVADFGLSLPLPEDATHQSKRYQGTPCRMAPEVARRGELSQRSDVWSYGTMLIEFFFGCTLEGIGAALMSTLPDVASKMEYQQLCNLLLEDMLSTPERVYAMVAASCFAPNPHDRPTLKTIISRLEAILGSS</sequence>
<dbReference type="InterPro" id="IPR008271">
    <property type="entry name" value="Ser/Thr_kinase_AS"/>
</dbReference>
<dbReference type="SMART" id="SM00220">
    <property type="entry name" value="S_TKc"/>
    <property type="match status" value="1"/>
</dbReference>
<dbReference type="PROSITE" id="PS50011">
    <property type="entry name" value="PROTEIN_KINASE_DOM"/>
    <property type="match status" value="1"/>
</dbReference>
<dbReference type="PROSITE" id="PS00108">
    <property type="entry name" value="PROTEIN_KINASE_ST"/>
    <property type="match status" value="1"/>
</dbReference>
<evidence type="ECO:0000256" key="4">
    <source>
        <dbReference type="ARBA" id="ARBA00022840"/>
    </source>
</evidence>
<protein>
    <recommendedName>
        <fullName evidence="8">Protein kinase domain-containing protein</fullName>
    </recommendedName>
</protein>
<dbReference type="PANTHER" id="PTHR44329">
    <property type="entry name" value="SERINE/THREONINE-PROTEIN KINASE TNNI3K-RELATED"/>
    <property type="match status" value="1"/>
</dbReference>
<keyword evidence="4 5" id="KW-0067">ATP-binding</keyword>
<dbReference type="Proteomes" id="UP000075714">
    <property type="component" value="Unassembled WGS sequence"/>
</dbReference>
<dbReference type="STRING" id="33097.A0A150GBC3"/>
<dbReference type="AlphaFoldDB" id="A0A150GBC3"/>
<reference evidence="10" key="1">
    <citation type="journal article" date="2016" name="Nat. Commun.">
        <title>The Gonium pectorale genome demonstrates co-option of cell cycle regulation during the evolution of multicellularity.</title>
        <authorList>
            <person name="Hanschen E.R."/>
            <person name="Marriage T.N."/>
            <person name="Ferris P.J."/>
            <person name="Hamaji T."/>
            <person name="Toyoda A."/>
            <person name="Fujiyama A."/>
            <person name="Neme R."/>
            <person name="Noguchi H."/>
            <person name="Minakuchi Y."/>
            <person name="Suzuki M."/>
            <person name="Kawai-Toyooka H."/>
            <person name="Smith D.R."/>
            <person name="Sparks H."/>
            <person name="Anderson J."/>
            <person name="Bakaric R."/>
            <person name="Luria V."/>
            <person name="Karger A."/>
            <person name="Kirschner M.W."/>
            <person name="Durand P.M."/>
            <person name="Michod R.E."/>
            <person name="Nozaki H."/>
            <person name="Olson B.J."/>
        </authorList>
    </citation>
    <scope>NUCLEOTIDE SEQUENCE [LARGE SCALE GENOMIC DNA]</scope>
    <source>
        <strain evidence="10">NIES-2863</strain>
    </source>
</reference>
<dbReference type="Gene3D" id="1.10.510.10">
    <property type="entry name" value="Transferase(Phosphotransferase) domain 1"/>
    <property type="match status" value="1"/>
</dbReference>
<dbReference type="InterPro" id="IPR000719">
    <property type="entry name" value="Prot_kinase_dom"/>
</dbReference>
<dbReference type="OrthoDB" id="548819at2759"/>
<dbReference type="Gene3D" id="3.30.200.20">
    <property type="entry name" value="Phosphorylase Kinase, domain 1"/>
    <property type="match status" value="1"/>
</dbReference>
<keyword evidence="3" id="KW-0418">Kinase</keyword>
<dbReference type="GO" id="GO:0004674">
    <property type="term" value="F:protein serine/threonine kinase activity"/>
    <property type="evidence" value="ECO:0007669"/>
    <property type="project" value="TreeGrafter"/>
</dbReference>
<name>A0A150GBC3_GONPE</name>